<dbReference type="Proteomes" id="UP000035540">
    <property type="component" value="Chromosome"/>
</dbReference>
<evidence type="ECO:0000256" key="1">
    <source>
        <dbReference type="ARBA" id="ARBA00010515"/>
    </source>
</evidence>
<evidence type="ECO:0000256" key="2">
    <source>
        <dbReference type="ARBA" id="ARBA00022801"/>
    </source>
</evidence>
<keyword evidence="2" id="KW-0378">Hydrolase</keyword>
<comment type="similarity">
    <text evidence="1">Belongs to the 'GDXG' lipolytic enzyme family.</text>
</comment>
<reference evidence="4 5" key="1">
    <citation type="journal article" date="2015" name="Genome Announc.">
        <title>Complete Genome Sequence of the Type Strain Corynebacterium testudinoris DSM 44614, Recovered from Necrotic Lesions in the Mouth of a Tortoise.</title>
        <authorList>
            <person name="Ruckert C."/>
            <person name="Kriete M."/>
            <person name="Jaenicke S."/>
            <person name="Winkler A."/>
            <person name="Tauch A."/>
        </authorList>
    </citation>
    <scope>NUCLEOTIDE SEQUENCE [LARGE SCALE GENOMIC DNA]</scope>
    <source>
        <strain evidence="4 5">DSM 44614</strain>
    </source>
</reference>
<dbReference type="KEGG" id="cted:CTEST_10890"/>
<dbReference type="STRING" id="136857.CTEST_10890"/>
<dbReference type="AlphaFoldDB" id="A0A0G3H867"/>
<dbReference type="SUPFAM" id="SSF53474">
    <property type="entry name" value="alpha/beta-Hydrolases"/>
    <property type="match status" value="1"/>
</dbReference>
<dbReference type="PATRIC" id="fig|136857.5.peg.2160"/>
<sequence>MTTFPTLDPELAAAVAMLPDADFSDVPSSRAALDDFVTAFLADLSYEGVSVQLLQAPGEGTDPDVSVRLLTPASASGPVPVLMWMHGGGFVVGSAAASDAFSTSVVRELGIAVASIDYRLSPDTPFPGPANDCYAALTFLHSRAADLGLDPTRIAVGGESAGGCLAAATVLRARDEGTIPVAFQVLEIPVLDDRLRTVSMADFVDTPVFNRPLAEMVWKYYLGPEHAGDDVSPYAAPARATDLRNLPPTYIQTMELDPLRDEGIEFGLRLLQSGVSVELHSFPGTFHGCAMVAGAEVVRRAGAETLNALKVGLRLSSQSQ</sequence>
<reference evidence="5" key="2">
    <citation type="submission" date="2015-05" db="EMBL/GenBank/DDBJ databases">
        <title>Complete genome sequence of Corynebacterium testudinoris DSM 44614, recovered from necrotic lesions in the mouth of a tortoise.</title>
        <authorList>
            <person name="Ruckert C."/>
            <person name="Albersmeier A."/>
            <person name="Winkler A."/>
            <person name="Tauch A."/>
        </authorList>
    </citation>
    <scope>NUCLEOTIDE SEQUENCE [LARGE SCALE GENOMIC DNA]</scope>
    <source>
        <strain evidence="5">DSM 44614</strain>
    </source>
</reference>
<evidence type="ECO:0000313" key="4">
    <source>
        <dbReference type="EMBL" id="AKK09596.1"/>
    </source>
</evidence>
<keyword evidence="5" id="KW-1185">Reference proteome</keyword>
<dbReference type="InterPro" id="IPR029058">
    <property type="entry name" value="AB_hydrolase_fold"/>
</dbReference>
<dbReference type="RefSeq" id="WP_047253733.1">
    <property type="nucleotide sequence ID" value="NZ_CP011545.1"/>
</dbReference>
<protein>
    <submittedName>
        <fullName evidence="4">Esterase/lipase</fullName>
    </submittedName>
</protein>
<name>A0A0G3H867_9CORY</name>
<evidence type="ECO:0000313" key="5">
    <source>
        <dbReference type="Proteomes" id="UP000035540"/>
    </source>
</evidence>
<proteinExistence type="inferred from homology"/>
<dbReference type="Pfam" id="PF07859">
    <property type="entry name" value="Abhydrolase_3"/>
    <property type="match status" value="1"/>
</dbReference>
<dbReference type="PANTHER" id="PTHR48081">
    <property type="entry name" value="AB HYDROLASE SUPERFAMILY PROTEIN C4A8.06C"/>
    <property type="match status" value="1"/>
</dbReference>
<gene>
    <name evidence="4" type="ORF">CTEST_10890</name>
</gene>
<feature type="domain" description="Alpha/beta hydrolase fold-3" evidence="3">
    <location>
        <begin position="82"/>
        <end position="290"/>
    </location>
</feature>
<dbReference type="OrthoDB" id="3181909at2"/>
<dbReference type="PANTHER" id="PTHR48081:SF8">
    <property type="entry name" value="ALPHA_BETA HYDROLASE FOLD-3 DOMAIN-CONTAINING PROTEIN-RELATED"/>
    <property type="match status" value="1"/>
</dbReference>
<evidence type="ECO:0000259" key="3">
    <source>
        <dbReference type="Pfam" id="PF07859"/>
    </source>
</evidence>
<dbReference type="InterPro" id="IPR013094">
    <property type="entry name" value="AB_hydrolase_3"/>
</dbReference>
<dbReference type="EMBL" id="CP011545">
    <property type="protein sequence ID" value="AKK09596.1"/>
    <property type="molecule type" value="Genomic_DNA"/>
</dbReference>
<dbReference type="PROSITE" id="PS01173">
    <property type="entry name" value="LIPASE_GDXG_HIS"/>
    <property type="match status" value="1"/>
</dbReference>
<dbReference type="Gene3D" id="3.40.50.1820">
    <property type="entry name" value="alpha/beta hydrolase"/>
    <property type="match status" value="1"/>
</dbReference>
<organism evidence="4 5">
    <name type="scientific">Corynebacterium testudinoris</name>
    <dbReference type="NCBI Taxonomy" id="136857"/>
    <lineage>
        <taxon>Bacteria</taxon>
        <taxon>Bacillati</taxon>
        <taxon>Actinomycetota</taxon>
        <taxon>Actinomycetes</taxon>
        <taxon>Mycobacteriales</taxon>
        <taxon>Corynebacteriaceae</taxon>
        <taxon>Corynebacterium</taxon>
    </lineage>
</organism>
<dbReference type="InterPro" id="IPR050300">
    <property type="entry name" value="GDXG_lipolytic_enzyme"/>
</dbReference>
<accession>A0A0G3H867</accession>
<dbReference type="GO" id="GO:0016787">
    <property type="term" value="F:hydrolase activity"/>
    <property type="evidence" value="ECO:0007669"/>
    <property type="project" value="UniProtKB-KW"/>
</dbReference>
<dbReference type="InterPro" id="IPR002168">
    <property type="entry name" value="Lipase_GDXG_HIS_AS"/>
</dbReference>